<name>A0A511ZF52_9BACI</name>
<evidence type="ECO:0000313" key="2">
    <source>
        <dbReference type="Proteomes" id="UP000321558"/>
    </source>
</evidence>
<proteinExistence type="predicted"/>
<protein>
    <submittedName>
        <fullName evidence="1">DNA mismatch repair protein MutT</fullName>
    </submittedName>
</protein>
<dbReference type="InterPro" id="IPR015797">
    <property type="entry name" value="NUDIX_hydrolase-like_dom_sf"/>
</dbReference>
<accession>A0A511ZF52</accession>
<gene>
    <name evidence="1" type="ORF">OSO01_08150</name>
</gene>
<dbReference type="STRING" id="582851.GCA_900162665_04368"/>
<dbReference type="AlphaFoldDB" id="A0A511ZF52"/>
<evidence type="ECO:0000313" key="1">
    <source>
        <dbReference type="EMBL" id="GEN86076.1"/>
    </source>
</evidence>
<dbReference type="Gene3D" id="3.90.79.10">
    <property type="entry name" value="Nucleoside Triphosphate Pyrophosphohydrolase"/>
    <property type="match status" value="1"/>
</dbReference>
<sequence length="226" mass="25384">MTAAAGRFAFLGAKVEIVSLKIQTETGDGMMDTIMENVRTAGAYVLYNDLFVFQVGPTKKGNNLGIVRLGGHREAGERPLETAEREVIEEAAIKINPIDSPITYLLKNWDEKGSTIQPEEEINPFLIKGNQKAGFTVMYMSFAEHKPKPSSESKGILMLSPKEIEFICNHKVTLNELVQQKGKAILTEGFNKDLVLEPFPQLLFLSKILKQKLSYMNTFFQNLRKE</sequence>
<reference evidence="1 2" key="1">
    <citation type="submission" date="2019-07" db="EMBL/GenBank/DDBJ databases">
        <title>Whole genome shotgun sequence of Oceanobacillus sojae NBRC 105379.</title>
        <authorList>
            <person name="Hosoyama A."/>
            <person name="Uohara A."/>
            <person name="Ohji S."/>
            <person name="Ichikawa N."/>
        </authorList>
    </citation>
    <scope>NUCLEOTIDE SEQUENCE [LARGE SCALE GENOMIC DNA]</scope>
    <source>
        <strain evidence="1 2">NBRC 105379</strain>
    </source>
</reference>
<comment type="caution">
    <text evidence="1">The sequence shown here is derived from an EMBL/GenBank/DDBJ whole genome shotgun (WGS) entry which is preliminary data.</text>
</comment>
<dbReference type="Proteomes" id="UP000321558">
    <property type="component" value="Unassembled WGS sequence"/>
</dbReference>
<organism evidence="1 2">
    <name type="scientific">Oceanobacillus sojae</name>
    <dbReference type="NCBI Taxonomy" id="582851"/>
    <lineage>
        <taxon>Bacteria</taxon>
        <taxon>Bacillati</taxon>
        <taxon>Bacillota</taxon>
        <taxon>Bacilli</taxon>
        <taxon>Bacillales</taxon>
        <taxon>Bacillaceae</taxon>
        <taxon>Oceanobacillus</taxon>
    </lineage>
</organism>
<keyword evidence="2" id="KW-1185">Reference proteome</keyword>
<dbReference type="CDD" id="cd02883">
    <property type="entry name" value="NUDIX_Hydrolase"/>
    <property type="match status" value="1"/>
</dbReference>
<dbReference type="EMBL" id="BJYM01000003">
    <property type="protein sequence ID" value="GEN86076.1"/>
    <property type="molecule type" value="Genomic_DNA"/>
</dbReference>
<dbReference type="SUPFAM" id="SSF55811">
    <property type="entry name" value="Nudix"/>
    <property type="match status" value="1"/>
</dbReference>